<keyword evidence="1" id="KW-0472">Membrane</keyword>
<organism evidence="2">
    <name type="scientific">Rhizophora mucronata</name>
    <name type="common">Asiatic mangrove</name>
    <dbReference type="NCBI Taxonomy" id="61149"/>
    <lineage>
        <taxon>Eukaryota</taxon>
        <taxon>Viridiplantae</taxon>
        <taxon>Streptophyta</taxon>
        <taxon>Embryophyta</taxon>
        <taxon>Tracheophyta</taxon>
        <taxon>Spermatophyta</taxon>
        <taxon>Magnoliopsida</taxon>
        <taxon>eudicotyledons</taxon>
        <taxon>Gunneridae</taxon>
        <taxon>Pentapetalae</taxon>
        <taxon>rosids</taxon>
        <taxon>fabids</taxon>
        <taxon>Malpighiales</taxon>
        <taxon>Rhizophoraceae</taxon>
        <taxon>Rhizophora</taxon>
    </lineage>
</organism>
<reference evidence="2" key="1">
    <citation type="submission" date="2018-02" db="EMBL/GenBank/DDBJ databases">
        <title>Rhizophora mucronata_Transcriptome.</title>
        <authorList>
            <person name="Meera S.P."/>
            <person name="Sreeshan A."/>
            <person name="Augustine A."/>
        </authorList>
    </citation>
    <scope>NUCLEOTIDE SEQUENCE</scope>
    <source>
        <tissue evidence="2">Leaf</tissue>
    </source>
</reference>
<keyword evidence="1" id="KW-0812">Transmembrane</keyword>
<evidence type="ECO:0000313" key="2">
    <source>
        <dbReference type="EMBL" id="MBX27987.1"/>
    </source>
</evidence>
<dbReference type="EMBL" id="GGEC01047503">
    <property type="protein sequence ID" value="MBX27987.1"/>
    <property type="molecule type" value="Transcribed_RNA"/>
</dbReference>
<protein>
    <submittedName>
        <fullName evidence="2">Uncharacterized protein</fullName>
    </submittedName>
</protein>
<name>A0A2P2MCS1_RHIMU</name>
<feature type="transmembrane region" description="Helical" evidence="1">
    <location>
        <begin position="23"/>
        <end position="43"/>
    </location>
</feature>
<proteinExistence type="predicted"/>
<accession>A0A2P2MCS1</accession>
<evidence type="ECO:0000256" key="1">
    <source>
        <dbReference type="SAM" id="Phobius"/>
    </source>
</evidence>
<dbReference type="AlphaFoldDB" id="A0A2P2MCS1"/>
<sequence length="59" mass="6776">MFQYSGLVNIMESVTDSCFIKNLILKTYSIIIFIFVSCIIFQYELLSPNIDGQITGRAY</sequence>
<keyword evidence="1" id="KW-1133">Transmembrane helix</keyword>